<evidence type="ECO:0000256" key="10">
    <source>
        <dbReference type="SAM" id="Phobius"/>
    </source>
</evidence>
<evidence type="ECO:0000256" key="2">
    <source>
        <dbReference type="ARBA" id="ARBA00022516"/>
    </source>
</evidence>
<gene>
    <name evidence="11" type="ORF">A8709_16145</name>
</gene>
<accession>A0A1C1A4W9</accession>
<keyword evidence="5 10" id="KW-1133">Transmembrane helix</keyword>
<feature type="transmembrane region" description="Helical" evidence="10">
    <location>
        <begin position="78"/>
        <end position="97"/>
    </location>
</feature>
<protein>
    <submittedName>
        <fullName evidence="11">Uncharacterized protein</fullName>
    </submittedName>
</protein>
<dbReference type="OrthoDB" id="9777124at2"/>
<sequence>MIILWTVCAFISGALMFSYWLGRLARHNLKNVGDGNPGALNLWKAAGYRLGIVGVLLDFIKGYLILRLAVDAGGMSGYALIPIALAPILGHAFSPFLRGKGGKAIAVTFGVWSGLTQFRVSLALAVILAIMLGIMKIVNKWKPISSEVDGQQVVLGMLLLGIYLYVRDAAAVELWVWIGNSLLLMLTHRKELAALLQRKSEIKEGSRHL</sequence>
<dbReference type="InterPro" id="IPR003811">
    <property type="entry name" value="G3P_acylTferase_PlsY"/>
</dbReference>
<keyword evidence="12" id="KW-1185">Reference proteome</keyword>
<dbReference type="Pfam" id="PF02660">
    <property type="entry name" value="G3P_acyltransf"/>
    <property type="match status" value="1"/>
</dbReference>
<evidence type="ECO:0000256" key="9">
    <source>
        <dbReference type="ARBA" id="ARBA00023264"/>
    </source>
</evidence>
<evidence type="ECO:0000256" key="8">
    <source>
        <dbReference type="ARBA" id="ARBA00023209"/>
    </source>
</evidence>
<dbReference type="PANTHER" id="PTHR30309">
    <property type="entry name" value="INNER MEMBRANE PROTEIN YGIH"/>
    <property type="match status" value="1"/>
</dbReference>
<dbReference type="PANTHER" id="PTHR30309:SF1">
    <property type="entry name" value="GLYCEROL-3-PHOSPHATE ACYLTRANSFERASE 1"/>
    <property type="match status" value="1"/>
</dbReference>
<evidence type="ECO:0000256" key="7">
    <source>
        <dbReference type="ARBA" id="ARBA00023136"/>
    </source>
</evidence>
<evidence type="ECO:0000313" key="12">
    <source>
        <dbReference type="Proteomes" id="UP000093309"/>
    </source>
</evidence>
<keyword evidence="7 10" id="KW-0472">Membrane</keyword>
<dbReference type="GO" id="GO:0005886">
    <property type="term" value="C:plasma membrane"/>
    <property type="evidence" value="ECO:0007669"/>
    <property type="project" value="InterPro"/>
</dbReference>
<dbReference type="SMART" id="SM01207">
    <property type="entry name" value="G3P_acyltransf"/>
    <property type="match status" value="1"/>
</dbReference>
<proteinExistence type="predicted"/>
<dbReference type="STRING" id="512399.A8709_16145"/>
<name>A0A1C1A4W9_9BACL</name>
<keyword evidence="8" id="KW-0594">Phospholipid biosynthesis</keyword>
<evidence type="ECO:0000256" key="1">
    <source>
        <dbReference type="ARBA" id="ARBA00022475"/>
    </source>
</evidence>
<comment type="caution">
    <text evidence="11">The sequence shown here is derived from an EMBL/GenBank/DDBJ whole genome shotgun (WGS) entry which is preliminary data.</text>
</comment>
<keyword evidence="9" id="KW-1208">Phospholipid metabolism</keyword>
<evidence type="ECO:0000256" key="5">
    <source>
        <dbReference type="ARBA" id="ARBA00022989"/>
    </source>
</evidence>
<dbReference type="AlphaFoldDB" id="A0A1C1A4W9"/>
<keyword evidence="4 10" id="KW-0812">Transmembrane</keyword>
<feature type="transmembrane region" description="Helical" evidence="10">
    <location>
        <begin position="117"/>
        <end position="138"/>
    </location>
</feature>
<keyword evidence="2" id="KW-0444">Lipid biosynthesis</keyword>
<dbReference type="RefSeq" id="WP_065852509.1">
    <property type="nucleotide sequence ID" value="NZ_LYPC01000014.1"/>
</dbReference>
<organism evidence="11 12">
    <name type="scientific">Paenibacillus pectinilyticus</name>
    <dbReference type="NCBI Taxonomy" id="512399"/>
    <lineage>
        <taxon>Bacteria</taxon>
        <taxon>Bacillati</taxon>
        <taxon>Bacillota</taxon>
        <taxon>Bacilli</taxon>
        <taxon>Bacillales</taxon>
        <taxon>Paenibacillaceae</taxon>
        <taxon>Paenibacillus</taxon>
    </lineage>
</organism>
<reference evidence="12" key="1">
    <citation type="submission" date="2016-05" db="EMBL/GenBank/DDBJ databases">
        <title>Paenibacillus oryzae. sp. nov., isolated from the rice root.</title>
        <authorList>
            <person name="Zhang J."/>
            <person name="Zhang X."/>
        </authorList>
    </citation>
    <scope>NUCLEOTIDE SEQUENCE [LARGE SCALE GENOMIC DNA]</scope>
    <source>
        <strain evidence="12">KCTC13222</strain>
    </source>
</reference>
<evidence type="ECO:0000256" key="6">
    <source>
        <dbReference type="ARBA" id="ARBA00023098"/>
    </source>
</evidence>
<dbReference type="GO" id="GO:0008654">
    <property type="term" value="P:phospholipid biosynthetic process"/>
    <property type="evidence" value="ECO:0007669"/>
    <property type="project" value="UniProtKB-KW"/>
</dbReference>
<keyword evidence="6" id="KW-0443">Lipid metabolism</keyword>
<keyword evidence="3" id="KW-0808">Transferase</keyword>
<keyword evidence="1" id="KW-1003">Cell membrane</keyword>
<dbReference type="Proteomes" id="UP000093309">
    <property type="component" value="Unassembled WGS sequence"/>
</dbReference>
<evidence type="ECO:0000256" key="3">
    <source>
        <dbReference type="ARBA" id="ARBA00022679"/>
    </source>
</evidence>
<evidence type="ECO:0000256" key="4">
    <source>
        <dbReference type="ARBA" id="ARBA00022692"/>
    </source>
</evidence>
<evidence type="ECO:0000313" key="11">
    <source>
        <dbReference type="EMBL" id="OCT15599.1"/>
    </source>
</evidence>
<feature type="transmembrane region" description="Helical" evidence="10">
    <location>
        <begin position="46"/>
        <end position="66"/>
    </location>
</feature>
<dbReference type="GO" id="GO:0043772">
    <property type="term" value="F:acyl-phosphate glycerol-3-phosphate acyltransferase activity"/>
    <property type="evidence" value="ECO:0007669"/>
    <property type="project" value="InterPro"/>
</dbReference>
<dbReference type="EMBL" id="LYPC01000014">
    <property type="protein sequence ID" value="OCT15599.1"/>
    <property type="molecule type" value="Genomic_DNA"/>
</dbReference>